<keyword evidence="2 6" id="KW-0808">Transferase</keyword>
<dbReference type="PROSITE" id="PS51679">
    <property type="entry name" value="SAM_MT_C5"/>
    <property type="match status" value="1"/>
</dbReference>
<gene>
    <name evidence="10" type="ORF">EV194_11650</name>
</gene>
<name>A0A4R2GBL6_9BACT</name>
<dbReference type="InterPro" id="IPR009061">
    <property type="entry name" value="DNA-bd_dom_put_sf"/>
</dbReference>
<sequence length="412" mass="46785">MQEYLTLSEASEIIGKSKETLRRWDKEGILNAVREPVSNYRVYRKADVQALLGSLFDEVIEDDVTNFVEPENKYSVLELFAGAGGLAIGLEKAGLHCAALNEIDKWACETLRKNRPNWNVLEGDIKNYNFHNFKNKIDVVTGGFPCQAFSYAGKKLGLNDARGTLFYEFARVVQEVNPAICIGENVRGLLSHEKGKTLNGMISILNEIGYEVAPVQILKAVNYRVPQKRERLILVGIRKDIDINFEYPKPHRKIYNLEDALKKGELYDSDVPESKGAKYPEYKKKVLDLIPPKGYWRDLPIEIQKDYMGGSFYLGGGKTGMARRIGWDEPSLTLTCSPAQKQTERCHPDETRPFTVREYARIQTFPDDWQFAGSLAQQYKQIGNAVPVNLAQEVGYSIVKLLNEFYKLSNPR</sequence>
<dbReference type="PROSITE" id="PS50937">
    <property type="entry name" value="HTH_MERR_2"/>
    <property type="match status" value="1"/>
</dbReference>
<dbReference type="CDD" id="cd00315">
    <property type="entry name" value="Cyt_C5_DNA_methylase"/>
    <property type="match status" value="1"/>
</dbReference>
<evidence type="ECO:0000256" key="4">
    <source>
        <dbReference type="ARBA" id="ARBA00022747"/>
    </source>
</evidence>
<dbReference type="PROSITE" id="PS00094">
    <property type="entry name" value="C5_MTASE_1"/>
    <property type="match status" value="1"/>
</dbReference>
<dbReference type="GO" id="GO:0006355">
    <property type="term" value="P:regulation of DNA-templated transcription"/>
    <property type="evidence" value="ECO:0007669"/>
    <property type="project" value="InterPro"/>
</dbReference>
<dbReference type="CDD" id="cd04762">
    <property type="entry name" value="HTH_MerR-trunc"/>
    <property type="match status" value="1"/>
</dbReference>
<evidence type="ECO:0000256" key="1">
    <source>
        <dbReference type="ARBA" id="ARBA00022603"/>
    </source>
</evidence>
<keyword evidence="1 6" id="KW-0489">Methyltransferase</keyword>
<dbReference type="EMBL" id="SLWK01000016">
    <property type="protein sequence ID" value="TCO05418.1"/>
    <property type="molecule type" value="Genomic_DNA"/>
</dbReference>
<dbReference type="Proteomes" id="UP000295221">
    <property type="component" value="Unassembled WGS sequence"/>
</dbReference>
<dbReference type="OrthoDB" id="32195at2"/>
<dbReference type="Pfam" id="PF00145">
    <property type="entry name" value="DNA_methylase"/>
    <property type="match status" value="1"/>
</dbReference>
<evidence type="ECO:0000256" key="8">
    <source>
        <dbReference type="RuleBase" id="RU000417"/>
    </source>
</evidence>
<organism evidence="10 11">
    <name type="scientific">Natronoflexus pectinivorans</name>
    <dbReference type="NCBI Taxonomy" id="682526"/>
    <lineage>
        <taxon>Bacteria</taxon>
        <taxon>Pseudomonadati</taxon>
        <taxon>Bacteroidota</taxon>
        <taxon>Bacteroidia</taxon>
        <taxon>Marinilabiliales</taxon>
        <taxon>Marinilabiliaceae</taxon>
        <taxon>Natronoflexus</taxon>
    </lineage>
</organism>
<dbReference type="GO" id="GO:0009307">
    <property type="term" value="P:DNA restriction-modification system"/>
    <property type="evidence" value="ECO:0007669"/>
    <property type="project" value="UniProtKB-KW"/>
</dbReference>
<dbReference type="EC" id="2.1.1.37" evidence="8"/>
<dbReference type="AlphaFoldDB" id="A0A4R2GBL6"/>
<dbReference type="PRINTS" id="PR00105">
    <property type="entry name" value="C5METTRFRASE"/>
</dbReference>
<dbReference type="InterPro" id="IPR018117">
    <property type="entry name" value="C5_DNA_meth_AS"/>
</dbReference>
<evidence type="ECO:0000259" key="9">
    <source>
        <dbReference type="PROSITE" id="PS50937"/>
    </source>
</evidence>
<keyword evidence="4" id="KW-0680">Restriction system</keyword>
<protein>
    <recommendedName>
        <fullName evidence="8">Cytosine-specific methyltransferase</fullName>
        <ecNumber evidence="8">2.1.1.37</ecNumber>
    </recommendedName>
</protein>
<dbReference type="SUPFAM" id="SSF46955">
    <property type="entry name" value="Putative DNA-binding domain"/>
    <property type="match status" value="1"/>
</dbReference>
<dbReference type="Gene3D" id="3.40.50.150">
    <property type="entry name" value="Vaccinia Virus protein VP39"/>
    <property type="match status" value="1"/>
</dbReference>
<evidence type="ECO:0000256" key="5">
    <source>
        <dbReference type="ARBA" id="ARBA00047422"/>
    </source>
</evidence>
<comment type="catalytic activity">
    <reaction evidence="5 8">
        <text>a 2'-deoxycytidine in DNA + S-adenosyl-L-methionine = a 5-methyl-2'-deoxycytidine in DNA + S-adenosyl-L-homocysteine + H(+)</text>
        <dbReference type="Rhea" id="RHEA:13681"/>
        <dbReference type="Rhea" id="RHEA-COMP:11369"/>
        <dbReference type="Rhea" id="RHEA-COMP:11370"/>
        <dbReference type="ChEBI" id="CHEBI:15378"/>
        <dbReference type="ChEBI" id="CHEBI:57856"/>
        <dbReference type="ChEBI" id="CHEBI:59789"/>
        <dbReference type="ChEBI" id="CHEBI:85452"/>
        <dbReference type="ChEBI" id="CHEBI:85454"/>
        <dbReference type="EC" id="2.1.1.37"/>
    </reaction>
</comment>
<evidence type="ECO:0000256" key="3">
    <source>
        <dbReference type="ARBA" id="ARBA00022691"/>
    </source>
</evidence>
<comment type="caution">
    <text evidence="10">The sequence shown here is derived from an EMBL/GenBank/DDBJ whole genome shotgun (WGS) entry which is preliminary data.</text>
</comment>
<evidence type="ECO:0000313" key="10">
    <source>
        <dbReference type="EMBL" id="TCO05418.1"/>
    </source>
</evidence>
<dbReference type="SUPFAM" id="SSF53335">
    <property type="entry name" value="S-adenosyl-L-methionine-dependent methyltransferases"/>
    <property type="match status" value="1"/>
</dbReference>
<dbReference type="GO" id="GO:0003886">
    <property type="term" value="F:DNA (cytosine-5-)-methyltransferase activity"/>
    <property type="evidence" value="ECO:0007669"/>
    <property type="project" value="UniProtKB-EC"/>
</dbReference>
<evidence type="ECO:0000256" key="2">
    <source>
        <dbReference type="ARBA" id="ARBA00022679"/>
    </source>
</evidence>
<dbReference type="PANTHER" id="PTHR10629:SF52">
    <property type="entry name" value="DNA (CYTOSINE-5)-METHYLTRANSFERASE 1"/>
    <property type="match status" value="1"/>
</dbReference>
<dbReference type="InterPro" id="IPR000551">
    <property type="entry name" value="MerR-type_HTH_dom"/>
</dbReference>
<dbReference type="InterPro" id="IPR031303">
    <property type="entry name" value="C5_meth_CS"/>
</dbReference>
<keyword evidence="11" id="KW-1185">Reference proteome</keyword>
<feature type="active site" evidence="6">
    <location>
        <position position="146"/>
    </location>
</feature>
<dbReference type="Pfam" id="PF13411">
    <property type="entry name" value="MerR_1"/>
    <property type="match status" value="1"/>
</dbReference>
<evidence type="ECO:0000313" key="11">
    <source>
        <dbReference type="Proteomes" id="UP000295221"/>
    </source>
</evidence>
<dbReference type="InterPro" id="IPR001525">
    <property type="entry name" value="C5_MeTfrase"/>
</dbReference>
<dbReference type="InterPro" id="IPR029063">
    <property type="entry name" value="SAM-dependent_MTases_sf"/>
</dbReference>
<reference evidence="10 11" key="1">
    <citation type="submission" date="2019-03" db="EMBL/GenBank/DDBJ databases">
        <title>Genomic Encyclopedia of Type Strains, Phase IV (KMG-IV): sequencing the most valuable type-strain genomes for metagenomic binning, comparative biology and taxonomic classification.</title>
        <authorList>
            <person name="Goeker M."/>
        </authorList>
    </citation>
    <scope>NUCLEOTIDE SEQUENCE [LARGE SCALE GENOMIC DNA]</scope>
    <source>
        <strain evidence="10 11">DSM 24179</strain>
    </source>
</reference>
<evidence type="ECO:0000256" key="6">
    <source>
        <dbReference type="PROSITE-ProRule" id="PRU01016"/>
    </source>
</evidence>
<comment type="similarity">
    <text evidence="6 7">Belongs to the class I-like SAM-binding methyltransferase superfamily. C5-methyltransferase family.</text>
</comment>
<accession>A0A4R2GBL6</accession>
<dbReference type="Gene3D" id="3.90.120.10">
    <property type="entry name" value="DNA Methylase, subunit A, domain 2"/>
    <property type="match status" value="1"/>
</dbReference>
<feature type="domain" description="HTH merR-type" evidence="9">
    <location>
        <begin position="4"/>
        <end position="52"/>
    </location>
</feature>
<dbReference type="GO" id="GO:0003677">
    <property type="term" value="F:DNA binding"/>
    <property type="evidence" value="ECO:0007669"/>
    <property type="project" value="InterPro"/>
</dbReference>
<dbReference type="GO" id="GO:0044027">
    <property type="term" value="P:negative regulation of gene expression via chromosomal CpG island methylation"/>
    <property type="evidence" value="ECO:0007669"/>
    <property type="project" value="TreeGrafter"/>
</dbReference>
<proteinExistence type="inferred from homology"/>
<keyword evidence="3 6" id="KW-0949">S-adenosyl-L-methionine</keyword>
<evidence type="ECO:0000256" key="7">
    <source>
        <dbReference type="RuleBase" id="RU000416"/>
    </source>
</evidence>
<dbReference type="PANTHER" id="PTHR10629">
    <property type="entry name" value="CYTOSINE-SPECIFIC METHYLTRANSFERASE"/>
    <property type="match status" value="1"/>
</dbReference>
<dbReference type="GO" id="GO:0032259">
    <property type="term" value="P:methylation"/>
    <property type="evidence" value="ECO:0007669"/>
    <property type="project" value="UniProtKB-KW"/>
</dbReference>
<dbReference type="InterPro" id="IPR050390">
    <property type="entry name" value="C5-Methyltransferase"/>
</dbReference>
<dbReference type="Gene3D" id="1.10.1660.10">
    <property type="match status" value="1"/>
</dbReference>
<dbReference type="PROSITE" id="PS00095">
    <property type="entry name" value="C5_MTASE_2"/>
    <property type="match status" value="1"/>
</dbReference>
<dbReference type="NCBIfam" id="TIGR00675">
    <property type="entry name" value="dcm"/>
    <property type="match status" value="1"/>
</dbReference>
<dbReference type="RefSeq" id="WP_132435105.1">
    <property type="nucleotide sequence ID" value="NZ_SLWK01000016.1"/>
</dbReference>